<dbReference type="RefSeq" id="WP_062651585.1">
    <property type="nucleotide sequence ID" value="NZ_LPUR01000011.1"/>
</dbReference>
<name>A0A135WEB0_9FLAO</name>
<dbReference type="AlphaFoldDB" id="A0A135WEB0"/>
<proteinExistence type="predicted"/>
<dbReference type="EMBL" id="LPUR01000011">
    <property type="protein sequence ID" value="KXH83229.1"/>
    <property type="molecule type" value="Genomic_DNA"/>
</dbReference>
<reference evidence="4 5" key="2">
    <citation type="journal article" date="2016" name="Genome Announc.">
        <title>Draft Genome Sequence of a Biocontrol Rhizobacterium, Chryseobacterium kwangjuense Strain KJ1R5, Isolated from Pepper (Capsicum annuum).</title>
        <authorList>
            <person name="Jeong J.J."/>
            <person name="Park H."/>
            <person name="Park B.H."/>
            <person name="Mannaa M."/>
            <person name="Sang M.K."/>
            <person name="Choi I.G."/>
            <person name="Kim K.D."/>
        </authorList>
    </citation>
    <scope>NUCLEOTIDE SEQUENCE [LARGE SCALE GENOMIC DNA]</scope>
    <source>
        <strain evidence="4 5">KJ1R5</strain>
    </source>
</reference>
<evidence type="ECO:0000256" key="2">
    <source>
        <dbReference type="SAM" id="SignalP"/>
    </source>
</evidence>
<dbReference type="NCBIfam" id="TIGR04183">
    <property type="entry name" value="Por_Secre_tail"/>
    <property type="match status" value="1"/>
</dbReference>
<keyword evidence="1 2" id="KW-0732">Signal</keyword>
<gene>
    <name evidence="4" type="ORF">AU378_12470</name>
</gene>
<reference evidence="5" key="1">
    <citation type="submission" date="2015-12" db="EMBL/GenBank/DDBJ databases">
        <title>Genome sequence of a biocontrol rhizobacterium Chryseobacterium kwangjuense strain KJ1R5 isolated from pepper (Capsicum annuum L.).</title>
        <authorList>
            <person name="Jeong J.-J."/>
            <person name="Park H."/>
            <person name="Mannaa M."/>
            <person name="Sang M.K."/>
            <person name="Choi I.-G."/>
            <person name="Kim K.D."/>
        </authorList>
    </citation>
    <scope>NUCLEOTIDE SEQUENCE [LARGE SCALE GENOMIC DNA]</scope>
    <source>
        <strain evidence="5">KJ1R5</strain>
    </source>
</reference>
<protein>
    <submittedName>
        <fullName evidence="4">Secretion protein</fullName>
    </submittedName>
</protein>
<dbReference type="InterPro" id="IPR026444">
    <property type="entry name" value="Secre_tail"/>
</dbReference>
<dbReference type="Proteomes" id="UP000070513">
    <property type="component" value="Unassembled WGS sequence"/>
</dbReference>
<evidence type="ECO:0000256" key="1">
    <source>
        <dbReference type="ARBA" id="ARBA00022729"/>
    </source>
</evidence>
<organism evidence="4 5">
    <name type="scientific">Chryseobacterium kwangjuense</name>
    <dbReference type="NCBI Taxonomy" id="267125"/>
    <lineage>
        <taxon>Bacteria</taxon>
        <taxon>Pseudomonadati</taxon>
        <taxon>Bacteroidota</taxon>
        <taxon>Flavobacteriia</taxon>
        <taxon>Flavobacteriales</taxon>
        <taxon>Weeksellaceae</taxon>
        <taxon>Chryseobacterium group</taxon>
        <taxon>Chryseobacterium</taxon>
    </lineage>
</organism>
<sequence>MKRTSIHCFFLILFTFSVSLLNAQSAVLATGTNAASGGNGSVSYSVGQTAYQYKGPNSQVLEGVQQAYEITTLSSSETVSSQEGILLYPNPARDYLYVDFTSTPYKGSEYQLFDSQGKLIKKDAISQPKSEIDLSSLPSAVYIMRINKNGENLKTFKVIKK</sequence>
<comment type="caution">
    <text evidence="4">The sequence shown here is derived from an EMBL/GenBank/DDBJ whole genome shotgun (WGS) entry which is preliminary data.</text>
</comment>
<feature type="signal peptide" evidence="2">
    <location>
        <begin position="1"/>
        <end position="23"/>
    </location>
</feature>
<evidence type="ECO:0000313" key="5">
    <source>
        <dbReference type="Proteomes" id="UP000070513"/>
    </source>
</evidence>
<dbReference type="OrthoDB" id="657352at2"/>
<evidence type="ECO:0000313" key="4">
    <source>
        <dbReference type="EMBL" id="KXH83229.1"/>
    </source>
</evidence>
<feature type="chain" id="PRO_5007467843" evidence="2">
    <location>
        <begin position="24"/>
        <end position="161"/>
    </location>
</feature>
<dbReference type="Pfam" id="PF18962">
    <property type="entry name" value="Por_Secre_tail"/>
    <property type="match status" value="1"/>
</dbReference>
<accession>A0A135WEB0</accession>
<feature type="domain" description="Secretion system C-terminal sorting" evidence="3">
    <location>
        <begin position="87"/>
        <end position="154"/>
    </location>
</feature>
<evidence type="ECO:0000259" key="3">
    <source>
        <dbReference type="Pfam" id="PF18962"/>
    </source>
</evidence>